<evidence type="ECO:0000313" key="8">
    <source>
        <dbReference type="Proteomes" id="UP000516437"/>
    </source>
</evidence>
<comment type="caution">
    <text evidence="7">The sequence shown here is derived from an EMBL/GenBank/DDBJ whole genome shotgun (WGS) entry which is preliminary data.</text>
</comment>
<evidence type="ECO:0000313" key="7">
    <source>
        <dbReference type="EMBL" id="KAB1201172.1"/>
    </source>
</evidence>
<comment type="subcellular location">
    <subcellularLocation>
        <location evidence="1">Nucleus</location>
    </subcellularLocation>
</comment>
<keyword evidence="5" id="KW-0539">Nucleus</keyword>
<evidence type="ECO:0000256" key="4">
    <source>
        <dbReference type="ARBA" id="ARBA00023163"/>
    </source>
</evidence>
<dbReference type="PANTHER" id="PTHR13130">
    <property type="entry name" value="34 KDA TRANSCRIPTIONAL CO-ACTIVATOR-RELATED"/>
    <property type="match status" value="1"/>
</dbReference>
<keyword evidence="3" id="KW-0805">Transcription regulation</keyword>
<evidence type="ECO:0000256" key="2">
    <source>
        <dbReference type="ARBA" id="ARBA00008048"/>
    </source>
</evidence>
<dbReference type="GO" id="GO:0003713">
    <property type="term" value="F:transcription coactivator activity"/>
    <property type="evidence" value="ECO:0007669"/>
    <property type="project" value="TreeGrafter"/>
</dbReference>
<dbReference type="OrthoDB" id="1868004at2759"/>
<dbReference type="Pfam" id="PF11571">
    <property type="entry name" value="Med27"/>
    <property type="match status" value="1"/>
</dbReference>
<evidence type="ECO:0000256" key="3">
    <source>
        <dbReference type="ARBA" id="ARBA00023015"/>
    </source>
</evidence>
<accession>A0A6A1ULP4</accession>
<organism evidence="7 8">
    <name type="scientific">Morella rubra</name>
    <name type="common">Chinese bayberry</name>
    <dbReference type="NCBI Taxonomy" id="262757"/>
    <lineage>
        <taxon>Eukaryota</taxon>
        <taxon>Viridiplantae</taxon>
        <taxon>Streptophyta</taxon>
        <taxon>Embryophyta</taxon>
        <taxon>Tracheophyta</taxon>
        <taxon>Spermatophyta</taxon>
        <taxon>Magnoliopsida</taxon>
        <taxon>eudicotyledons</taxon>
        <taxon>Gunneridae</taxon>
        <taxon>Pentapetalae</taxon>
        <taxon>rosids</taxon>
        <taxon>fabids</taxon>
        <taxon>Fagales</taxon>
        <taxon>Myricaceae</taxon>
        <taxon>Morella</taxon>
    </lineage>
</organism>
<evidence type="ECO:0000256" key="6">
    <source>
        <dbReference type="SAM" id="MobiDB-lite"/>
    </source>
</evidence>
<dbReference type="AlphaFoldDB" id="A0A6A1ULP4"/>
<gene>
    <name evidence="7" type="ORF">CJ030_MR0G004708</name>
</gene>
<feature type="region of interest" description="Disordered" evidence="6">
    <location>
        <begin position="174"/>
        <end position="201"/>
    </location>
</feature>
<proteinExistence type="inferred from homology"/>
<evidence type="ECO:0000256" key="5">
    <source>
        <dbReference type="ARBA" id="ARBA00023242"/>
    </source>
</evidence>
<dbReference type="GO" id="GO:0006357">
    <property type="term" value="P:regulation of transcription by RNA polymerase II"/>
    <property type="evidence" value="ECO:0007669"/>
    <property type="project" value="TreeGrafter"/>
</dbReference>
<protein>
    <submittedName>
        <fullName evidence="7">Mediator of RNA polymerase II transcription subunit 27</fullName>
    </submittedName>
</protein>
<dbReference type="PANTHER" id="PTHR13130:SF4">
    <property type="entry name" value="MEDIATOR OF RNA POLYMERASE II TRANSCRIPTION SUBUNIT 27"/>
    <property type="match status" value="1"/>
</dbReference>
<sequence>MWQAMRPQQLQQPQQQRLAEEAMTAATNSNAAQPGEAPPKQVALAMDRLGHAARFIADIRIGADRLLEALFVSAQPHQSTKPLHLFHKEEASMRQHLQDLRSVGRQLEESGVLNESLRSRSNSWGLHMPLVCPDGAVVAYAWKRQLAGQAGASAVDRTRLALKAFTDQKRRFFPHLDDGLDDQSSESAPKKHSGPQVQMENHQEELIEYKTLSDVLINLEKEMPHLKIFTYERLGWLKRASSLPSSANDPSMETSKEHNFLSSSKLRPGGATAVAAEKVAVIELLCPSIFRAIVSLHPAGSMEPDSIAFFSPDEPIRRGLKLSVDNSDLQNWDGIPTGGSYIHARGFSVYHVFRHITEHAAMALQYFLGIRAETALHSLLHWICSYQTLFIKACSKCERLLSMDKKSALLLPPVYRPYRQFSSIQHLSSVKNTSSELSQAYHVGCFSEEA</sequence>
<dbReference type="InterPro" id="IPR021627">
    <property type="entry name" value="Mediator_Med27"/>
</dbReference>
<dbReference type="Proteomes" id="UP000516437">
    <property type="component" value="Unassembled WGS sequence"/>
</dbReference>
<keyword evidence="4" id="KW-0804">Transcription</keyword>
<evidence type="ECO:0000256" key="1">
    <source>
        <dbReference type="ARBA" id="ARBA00004123"/>
    </source>
</evidence>
<dbReference type="EMBL" id="RXIC02000092">
    <property type="protein sequence ID" value="KAB1201172.1"/>
    <property type="molecule type" value="Genomic_DNA"/>
</dbReference>
<name>A0A6A1ULP4_9ROSI</name>
<keyword evidence="8" id="KW-1185">Reference proteome</keyword>
<reference evidence="7 8" key="1">
    <citation type="journal article" date="2019" name="Plant Biotechnol. J.">
        <title>The red bayberry genome and genetic basis of sex determination.</title>
        <authorList>
            <person name="Jia H.M."/>
            <person name="Jia H.J."/>
            <person name="Cai Q.L."/>
            <person name="Wang Y."/>
            <person name="Zhao H.B."/>
            <person name="Yang W.F."/>
            <person name="Wang G.Y."/>
            <person name="Li Y.H."/>
            <person name="Zhan D.L."/>
            <person name="Shen Y.T."/>
            <person name="Niu Q.F."/>
            <person name="Chang L."/>
            <person name="Qiu J."/>
            <person name="Zhao L."/>
            <person name="Xie H.B."/>
            <person name="Fu W.Y."/>
            <person name="Jin J."/>
            <person name="Li X.W."/>
            <person name="Jiao Y."/>
            <person name="Zhou C.C."/>
            <person name="Tu T."/>
            <person name="Chai C.Y."/>
            <person name="Gao J.L."/>
            <person name="Fan L.J."/>
            <person name="van de Weg E."/>
            <person name="Wang J.Y."/>
            <person name="Gao Z.S."/>
        </authorList>
    </citation>
    <scope>NUCLEOTIDE SEQUENCE [LARGE SCALE GENOMIC DNA]</scope>
    <source>
        <tissue evidence="7">Leaves</tissue>
    </source>
</reference>
<comment type="similarity">
    <text evidence="2">Belongs to the Mediator complex subunit 27 family.</text>
</comment>
<dbReference type="GO" id="GO:0016592">
    <property type="term" value="C:mediator complex"/>
    <property type="evidence" value="ECO:0007669"/>
    <property type="project" value="InterPro"/>
</dbReference>